<dbReference type="Proteomes" id="UP001501094">
    <property type="component" value="Unassembled WGS sequence"/>
</dbReference>
<accession>A0ABN2NJM1</accession>
<organism evidence="2 3">
    <name type="scientific">Myceligenerans crystallogenes</name>
    <dbReference type="NCBI Taxonomy" id="316335"/>
    <lineage>
        <taxon>Bacteria</taxon>
        <taxon>Bacillati</taxon>
        <taxon>Actinomycetota</taxon>
        <taxon>Actinomycetes</taxon>
        <taxon>Micrococcales</taxon>
        <taxon>Promicromonosporaceae</taxon>
        <taxon>Myceligenerans</taxon>
    </lineage>
</organism>
<feature type="transmembrane region" description="Helical" evidence="1">
    <location>
        <begin position="509"/>
        <end position="526"/>
    </location>
</feature>
<keyword evidence="3" id="KW-1185">Reference proteome</keyword>
<keyword evidence="1" id="KW-1133">Transmembrane helix</keyword>
<evidence type="ECO:0000256" key="1">
    <source>
        <dbReference type="SAM" id="Phobius"/>
    </source>
</evidence>
<dbReference type="EMBL" id="BAAANL010000007">
    <property type="protein sequence ID" value="GAA1871392.1"/>
    <property type="molecule type" value="Genomic_DNA"/>
</dbReference>
<evidence type="ECO:0000313" key="3">
    <source>
        <dbReference type="Proteomes" id="UP001501094"/>
    </source>
</evidence>
<evidence type="ECO:0000313" key="2">
    <source>
        <dbReference type="EMBL" id="GAA1871392.1"/>
    </source>
</evidence>
<comment type="caution">
    <text evidence="2">The sequence shown here is derived from an EMBL/GenBank/DDBJ whole genome shotgun (WGS) entry which is preliminary data.</text>
</comment>
<gene>
    <name evidence="2" type="ORF">GCM10009751_33240</name>
</gene>
<feature type="transmembrane region" description="Helical" evidence="1">
    <location>
        <begin position="423"/>
        <end position="450"/>
    </location>
</feature>
<keyword evidence="1" id="KW-0472">Membrane</keyword>
<feature type="transmembrane region" description="Helical" evidence="1">
    <location>
        <begin position="266"/>
        <end position="284"/>
    </location>
</feature>
<reference evidence="2 3" key="1">
    <citation type="journal article" date="2019" name="Int. J. Syst. Evol. Microbiol.">
        <title>The Global Catalogue of Microorganisms (GCM) 10K type strain sequencing project: providing services to taxonomists for standard genome sequencing and annotation.</title>
        <authorList>
            <consortium name="The Broad Institute Genomics Platform"/>
            <consortium name="The Broad Institute Genome Sequencing Center for Infectious Disease"/>
            <person name="Wu L."/>
            <person name="Ma J."/>
        </authorList>
    </citation>
    <scope>NUCLEOTIDE SEQUENCE [LARGE SCALE GENOMIC DNA]</scope>
    <source>
        <strain evidence="2 3">JCM 14326</strain>
    </source>
</reference>
<sequence length="617" mass="66920">MSGTGLLQVYLVCPYCAAPDRREVAPRADRPDDAVADIRCMPYVRDVDRFDPATDKENKDPAAWHRVGQDFYRQLHWDQLIGILRIQRNGSTTAPDIRYRVIRCAACHELYDAYVLLGDGHADLSAVWPHLFGPGREDITPYGGLPPVLAAMRRLPGGALGLGLILLVIGWRWLPFTQDGGLTPWSLTWAAMNTLAAVSVAWLYLLQDLAIKRQGRVDSYAEVFRLRGRHLGIHWRNFTLARFVGVQPEPGEITVVKRVGLRLTQADMVGGILTWLMFAVSWCIAGGGPLALLLALAEAAVYVVGARWILGGGSSRTGSPGGPLARRRLAGWGLIVLPSVVVPAVVGLAPGTWLAGMAQAESTVLLWSALAYAVGVACYLALMTAGTILRGARHVPLRTSLAPTLAELGPLLWLHRFSWTTMVAVLVTAIVMVTGCEILGAVGSSAAWGMPDGADWLRWWALVAVTFSFVILATAGRAVYRWAFVGIALVQVTLFLLGIEVLRVGEFEIHLNAVVFTVGVVFLYVMHTAALEQELRAVTGRALERALDLVDKGLAVAVRNRNTDDVVRIAPARAALMTVDLPRSSSWVGTLLMTGLTVLTVVLDTAGIVENLQGFLR</sequence>
<feature type="transmembrane region" description="Helical" evidence="1">
    <location>
        <begin position="456"/>
        <end position="475"/>
    </location>
</feature>
<feature type="transmembrane region" description="Helical" evidence="1">
    <location>
        <begin position="365"/>
        <end position="389"/>
    </location>
</feature>
<proteinExistence type="predicted"/>
<feature type="transmembrane region" description="Helical" evidence="1">
    <location>
        <begin position="290"/>
        <end position="310"/>
    </location>
</feature>
<keyword evidence="1" id="KW-0812">Transmembrane</keyword>
<protein>
    <submittedName>
        <fullName evidence="2">Uncharacterized protein</fullName>
    </submittedName>
</protein>
<name>A0ABN2NJM1_9MICO</name>
<dbReference type="RefSeq" id="WP_344105072.1">
    <property type="nucleotide sequence ID" value="NZ_BAAANL010000007.1"/>
</dbReference>
<feature type="transmembrane region" description="Helical" evidence="1">
    <location>
        <begin position="186"/>
        <end position="206"/>
    </location>
</feature>
<feature type="transmembrane region" description="Helical" evidence="1">
    <location>
        <begin position="482"/>
        <end position="503"/>
    </location>
</feature>
<feature type="transmembrane region" description="Helical" evidence="1">
    <location>
        <begin position="587"/>
        <end position="609"/>
    </location>
</feature>
<feature type="transmembrane region" description="Helical" evidence="1">
    <location>
        <begin position="331"/>
        <end position="353"/>
    </location>
</feature>
<feature type="transmembrane region" description="Helical" evidence="1">
    <location>
        <begin position="155"/>
        <end position="174"/>
    </location>
</feature>